<dbReference type="KEGG" id="lbc:LACBIDRAFT_330386"/>
<dbReference type="EMBL" id="DS547116">
    <property type="protein sequence ID" value="EDR04849.1"/>
    <property type="molecule type" value="Genomic_DNA"/>
</dbReference>
<reference evidence="1 2" key="1">
    <citation type="journal article" date="2008" name="Nature">
        <title>The genome of Laccaria bicolor provides insights into mycorrhizal symbiosis.</title>
        <authorList>
            <person name="Martin F."/>
            <person name="Aerts A."/>
            <person name="Ahren D."/>
            <person name="Brun A."/>
            <person name="Danchin E.G.J."/>
            <person name="Duchaussoy F."/>
            <person name="Gibon J."/>
            <person name="Kohler A."/>
            <person name="Lindquist E."/>
            <person name="Pereda V."/>
            <person name="Salamov A."/>
            <person name="Shapiro H.J."/>
            <person name="Wuyts J."/>
            <person name="Blaudez D."/>
            <person name="Buee M."/>
            <person name="Brokstein P."/>
            <person name="Canbaeck B."/>
            <person name="Cohen D."/>
            <person name="Courty P.E."/>
            <person name="Coutinho P.M."/>
            <person name="Delaruelle C."/>
            <person name="Detter J.C."/>
            <person name="Deveau A."/>
            <person name="DiFazio S."/>
            <person name="Duplessis S."/>
            <person name="Fraissinet-Tachet L."/>
            <person name="Lucic E."/>
            <person name="Frey-Klett P."/>
            <person name="Fourrey C."/>
            <person name="Feussner I."/>
            <person name="Gay G."/>
            <person name="Grimwood J."/>
            <person name="Hoegger P.J."/>
            <person name="Jain P."/>
            <person name="Kilaru S."/>
            <person name="Labbe J."/>
            <person name="Lin Y.C."/>
            <person name="Legue V."/>
            <person name="Le Tacon F."/>
            <person name="Marmeisse R."/>
            <person name="Melayah D."/>
            <person name="Montanini B."/>
            <person name="Muratet M."/>
            <person name="Nehls U."/>
            <person name="Niculita-Hirzel H."/>
            <person name="Oudot-Le Secq M.P."/>
            <person name="Peter M."/>
            <person name="Quesneville H."/>
            <person name="Rajashekar B."/>
            <person name="Reich M."/>
            <person name="Rouhier N."/>
            <person name="Schmutz J."/>
            <person name="Yin T."/>
            <person name="Chalot M."/>
            <person name="Henrissat B."/>
            <person name="Kuees U."/>
            <person name="Lucas S."/>
            <person name="Van de Peer Y."/>
            <person name="Podila G.K."/>
            <person name="Polle A."/>
            <person name="Pukkila P.J."/>
            <person name="Richardson P.M."/>
            <person name="Rouze P."/>
            <person name="Sanders I.R."/>
            <person name="Stajich J.E."/>
            <person name="Tunlid A."/>
            <person name="Tuskan G."/>
            <person name="Grigoriev I.V."/>
        </authorList>
    </citation>
    <scope>NUCLEOTIDE SEQUENCE [LARGE SCALE GENOMIC DNA]</scope>
    <source>
        <strain evidence="2">S238N-H82 / ATCC MYA-4686</strain>
    </source>
</reference>
<dbReference type="HOGENOM" id="CLU_794691_0_0_1"/>
<evidence type="ECO:0000313" key="1">
    <source>
        <dbReference type="EMBL" id="EDR04849.1"/>
    </source>
</evidence>
<proteinExistence type="predicted"/>
<evidence type="ECO:0000313" key="2">
    <source>
        <dbReference type="Proteomes" id="UP000001194"/>
    </source>
</evidence>
<sequence length="349" mass="39778">MGAMRESTHRPPSFSSSCNWPLRLKWVVDVSHWPEGDLCVDLRSCIRPSEEYLGHDLRWMIATFCLLSLVNTSFVLLRSAHGVSRIEQSDYGRQQTVWPRVQFWHSNSEENIGFLVIWYPNFNALRMRLSLSVRTPLPQILTPRDSCSCQGPFPLFFVSISFIAFSTVHLSLSSPNHPKSTVSYVNSMAPNPIYQQTKLKTLYFSTTSRRPLRISLPTLISPSGKRFPVVSTTLRGYTTIPVKKVRVSIRDDENDQYRFTVYFRHDQLLGVNGAAGTLAPFVPWTGDFIVIQEGYRYNYIGLASWYAYNMAHRAARVFLDHAHECIQAAGGEDAFSVIFPTQIDEPQAN</sequence>
<dbReference type="OrthoDB" id="2735651at2759"/>
<organism evidence="2">
    <name type="scientific">Laccaria bicolor (strain S238N-H82 / ATCC MYA-4686)</name>
    <name type="common">Bicoloured deceiver</name>
    <name type="synonym">Laccaria laccata var. bicolor</name>
    <dbReference type="NCBI Taxonomy" id="486041"/>
    <lineage>
        <taxon>Eukaryota</taxon>
        <taxon>Fungi</taxon>
        <taxon>Dikarya</taxon>
        <taxon>Basidiomycota</taxon>
        <taxon>Agaricomycotina</taxon>
        <taxon>Agaricomycetes</taxon>
        <taxon>Agaricomycetidae</taxon>
        <taxon>Agaricales</taxon>
        <taxon>Agaricineae</taxon>
        <taxon>Hydnangiaceae</taxon>
        <taxon>Laccaria</taxon>
    </lineage>
</organism>
<keyword evidence="2" id="KW-1185">Reference proteome</keyword>
<accession>B0DL53</accession>
<dbReference type="GeneID" id="6080130"/>
<dbReference type="AlphaFoldDB" id="B0DL53"/>
<gene>
    <name evidence="1" type="ORF">LACBIDRAFT_330386</name>
</gene>
<dbReference type="InParanoid" id="B0DL53"/>
<protein>
    <submittedName>
        <fullName evidence="1">Predicted protein</fullName>
    </submittedName>
</protein>
<name>B0DL53_LACBS</name>
<dbReference type="Proteomes" id="UP000001194">
    <property type="component" value="Unassembled WGS sequence"/>
</dbReference>
<dbReference type="RefSeq" id="XP_001884673.1">
    <property type="nucleotide sequence ID" value="XM_001884638.1"/>
</dbReference>